<name>A0ABQ6QG09_9GAMM</name>
<protein>
    <submittedName>
        <fullName evidence="4">Class I SAM-dependent methyltransferase</fullName>
    </submittedName>
</protein>
<dbReference type="SUPFAM" id="SSF53335">
    <property type="entry name" value="S-adenosyl-L-methionine-dependent methyltransferases"/>
    <property type="match status" value="1"/>
</dbReference>
<reference evidence="5" key="1">
    <citation type="submission" date="2023-07" db="EMBL/GenBank/DDBJ databases">
        <title>Genome sequence of Stenotrophomonas sp. Alg010 isolated from Sargassum waste.</title>
        <authorList>
            <person name="Mohapatra"/>
            <person name="B.R."/>
        </authorList>
    </citation>
    <scope>NUCLEOTIDE SEQUENCE [LARGE SCALE GENOMIC DNA]</scope>
    <source>
        <strain evidence="5">Alg010</strain>
    </source>
</reference>
<dbReference type="Gene3D" id="3.40.50.150">
    <property type="entry name" value="Vaccinia Virus protein VP39"/>
    <property type="match status" value="1"/>
</dbReference>
<keyword evidence="2" id="KW-0808">Transferase</keyword>
<keyword evidence="3" id="KW-0949">S-adenosyl-L-methionine</keyword>
<evidence type="ECO:0000256" key="2">
    <source>
        <dbReference type="ARBA" id="ARBA00022679"/>
    </source>
</evidence>
<dbReference type="Proteomes" id="UP001306668">
    <property type="component" value="Unassembled WGS sequence"/>
</dbReference>
<dbReference type="PANTHER" id="PTHR43167:SF1">
    <property type="entry name" value="PUTATIVE (AFU_ORTHOLOGUE AFUA_6G01830)-RELATED"/>
    <property type="match status" value="1"/>
</dbReference>
<evidence type="ECO:0000256" key="3">
    <source>
        <dbReference type="ARBA" id="ARBA00022691"/>
    </source>
</evidence>
<gene>
    <name evidence="4" type="ORF">STENOSP10_33420</name>
</gene>
<dbReference type="CDD" id="cd02440">
    <property type="entry name" value="AdoMet_MTases"/>
    <property type="match status" value="1"/>
</dbReference>
<dbReference type="EMBL" id="BTRJ01000042">
    <property type="protein sequence ID" value="GMR29121.1"/>
    <property type="molecule type" value="Genomic_DNA"/>
</dbReference>
<proteinExistence type="predicted"/>
<organism evidence="4 5">
    <name type="scientific">Stenotrophomonas sepilia</name>
    <dbReference type="NCBI Taxonomy" id="2860290"/>
    <lineage>
        <taxon>Bacteria</taxon>
        <taxon>Pseudomonadati</taxon>
        <taxon>Pseudomonadota</taxon>
        <taxon>Gammaproteobacteria</taxon>
        <taxon>Lysobacterales</taxon>
        <taxon>Lysobacteraceae</taxon>
        <taxon>Stenotrophomonas</taxon>
        <taxon>Stenotrophomonas maltophilia group</taxon>
    </lineage>
</organism>
<dbReference type="InterPro" id="IPR002935">
    <property type="entry name" value="SAM_O-MeTrfase"/>
</dbReference>
<dbReference type="Pfam" id="PF01596">
    <property type="entry name" value="Methyltransf_3"/>
    <property type="match status" value="1"/>
</dbReference>
<dbReference type="InterPro" id="IPR029063">
    <property type="entry name" value="SAM-dependent_MTases_sf"/>
</dbReference>
<keyword evidence="5" id="KW-1185">Reference proteome</keyword>
<evidence type="ECO:0000256" key="1">
    <source>
        <dbReference type="ARBA" id="ARBA00022603"/>
    </source>
</evidence>
<dbReference type="GO" id="GO:0032259">
    <property type="term" value="P:methylation"/>
    <property type="evidence" value="ECO:0007669"/>
    <property type="project" value="UniProtKB-KW"/>
</dbReference>
<dbReference type="PANTHER" id="PTHR43167">
    <property type="entry name" value="PUTATIVE (AFU_ORTHOLOGUE AFUA_6G01830)-RELATED"/>
    <property type="match status" value="1"/>
</dbReference>
<evidence type="ECO:0000313" key="5">
    <source>
        <dbReference type="Proteomes" id="UP001306668"/>
    </source>
</evidence>
<dbReference type="PROSITE" id="PS51682">
    <property type="entry name" value="SAM_OMT_I"/>
    <property type="match status" value="1"/>
</dbReference>
<sequence>MWPDGPQCSPLLRQLKEAMTMRLSELKNELMHFGAENDAHETERARRMLNITPDTGEFLSVLVRFGTARRVLEIGTSNGYSTLWLAEAAAAIDGHVTTLEFAEDKVAMARSTFARSGLAAHITLVHGDAGQWLAEAGEGCIDLLFLDSDRGQYAGWWPQLRRVLRPGGLLVVDNATSHAEEMKPLCLLLDADPDFSTSVVPVGNGELLAVRNA</sequence>
<accession>A0ABQ6QG09</accession>
<evidence type="ECO:0000313" key="4">
    <source>
        <dbReference type="EMBL" id="GMR29121.1"/>
    </source>
</evidence>
<dbReference type="GO" id="GO:0008168">
    <property type="term" value="F:methyltransferase activity"/>
    <property type="evidence" value="ECO:0007669"/>
    <property type="project" value="UniProtKB-KW"/>
</dbReference>
<keyword evidence="1 4" id="KW-0489">Methyltransferase</keyword>
<comment type="caution">
    <text evidence="4">The sequence shown here is derived from an EMBL/GenBank/DDBJ whole genome shotgun (WGS) entry which is preliminary data.</text>
</comment>